<reference evidence="2" key="1">
    <citation type="submission" date="2023-10" db="EMBL/GenBank/DDBJ databases">
        <title>Genome sequences of Mycoplasma ovipneumoniae isolated from goats.</title>
        <authorList>
            <person name="Spergser J."/>
        </authorList>
    </citation>
    <scope>NUCLEOTIDE SEQUENCE</scope>
    <source>
        <strain evidence="2">168</strain>
    </source>
</reference>
<dbReference type="RefSeq" id="WP_318051648.1">
    <property type="nucleotide sequence ID" value="NZ_JAWPEV010000001.1"/>
</dbReference>
<dbReference type="EMBL" id="JAWPFC010000008">
    <property type="protein sequence ID" value="MDW2893659.1"/>
    <property type="molecule type" value="Genomic_DNA"/>
</dbReference>
<dbReference type="Proteomes" id="UP001286563">
    <property type="component" value="Unassembled WGS sequence"/>
</dbReference>
<organism evidence="2 3">
    <name type="scientific">Mesomycoplasma ovipneumoniae</name>
    <dbReference type="NCBI Taxonomy" id="29562"/>
    <lineage>
        <taxon>Bacteria</taxon>
        <taxon>Bacillati</taxon>
        <taxon>Mycoplasmatota</taxon>
        <taxon>Mycoplasmoidales</taxon>
        <taxon>Metamycoplasmataceae</taxon>
        <taxon>Mesomycoplasma</taxon>
    </lineage>
</organism>
<feature type="region of interest" description="Disordered" evidence="1">
    <location>
        <begin position="294"/>
        <end position="314"/>
    </location>
</feature>
<feature type="compositionally biased region" description="Basic and acidic residues" evidence="1">
    <location>
        <begin position="440"/>
        <end position="456"/>
    </location>
</feature>
<proteinExistence type="predicted"/>
<evidence type="ECO:0000256" key="1">
    <source>
        <dbReference type="SAM" id="MobiDB-lite"/>
    </source>
</evidence>
<accession>A0AAJ2UDD5</accession>
<feature type="compositionally biased region" description="Polar residues" evidence="1">
    <location>
        <begin position="301"/>
        <end position="314"/>
    </location>
</feature>
<evidence type="ECO:0000313" key="2">
    <source>
        <dbReference type="EMBL" id="MDW2893659.1"/>
    </source>
</evidence>
<sequence length="826" mass="96818">MNNKISPCIWTLISNTHLRKAESLEILIKALYLNKEEINQNFKSKWLKIYKNKNWKPVGDLSEHIRLASQLGIAKTNILANGQQKLNILAKLINNGTIKVREYISIVLFNLVTYINEEYRHLFKMTLELLKEKKNHPVSVDEIFDNFNFGESSCPEFDEKHQRYNLTQKDHIFYILTSGIFFEVLSFREKNQQYSTKFFKIKLFDYWYLRIDELISKCNTQLESYNFEKASLIRQDPEKWSNYLTSNSQANYDYIISVLKNKTQEMPPVLDPNETPNETPVLTPNEIQNEIQNEEKDTQDDLPSQSQVLDQSEQPEIITELNKSEVKNTVEIIKPAEKKSDLGEFSQHYTPIFDGQACCEHNPETLPENQNYPMNLGIILDSQITYWPENTEKNLENSPGEYSNKTKKSSPCALYSSEILSCPCENLQTTNSKSLNSKSTKTEEIKTSKQETQHVQEDSVDSEKICYLPTESQTQINNVKLPASTFLKSREHYYNYFINNVYKLIDFSIKNLLNQPKFKQNFFNLLDKRKINHEITISQKQTKIISGNNIFLISPSQNQIYDEIKNNIFKHHLDKNNYEIATFSDSYTIQDFVGYSDFSVDEKNQPNFIPGPFSRILRTSFWNPDKKYFLILENMDKKAAIDLVSQLKPLFYRDEKANSFFSISFPEVSSYVFSNEDQKIYIPANLTIIATAVVDLENQEFDFPIDLLENWDFKHLPNKKRANILPKKQICDTGLNWDDFLRVLESKLANKNQDYVLQLPFEIEQNILENPDLFVNKVLFFLWSFTFKNKRELIFNYDSYLTLANKFINSEGPQRLKIFKANFFES</sequence>
<comment type="caution">
    <text evidence="2">The sequence shown here is derived from an EMBL/GenBank/DDBJ whole genome shotgun (WGS) entry which is preliminary data.</text>
</comment>
<dbReference type="AlphaFoldDB" id="A0AAJ2UDD5"/>
<gene>
    <name evidence="2" type="ORF">R7U35_03040</name>
</gene>
<protein>
    <submittedName>
        <fullName evidence="2">Uncharacterized protein</fullName>
    </submittedName>
</protein>
<evidence type="ECO:0000313" key="3">
    <source>
        <dbReference type="Proteomes" id="UP001286563"/>
    </source>
</evidence>
<name>A0AAJ2UDD5_9BACT</name>
<feature type="region of interest" description="Disordered" evidence="1">
    <location>
        <begin position="433"/>
        <end position="456"/>
    </location>
</feature>